<reference evidence="2 3" key="1">
    <citation type="journal article" date="2007" name="PLoS Genet.">
        <title>Patterns and implications of gene gain and loss in the evolution of Prochlorococcus.</title>
        <authorList>
            <person name="Kettler G.C."/>
            <person name="Martiny A.C."/>
            <person name="Huang K."/>
            <person name="Zucker J."/>
            <person name="Coleman M.L."/>
            <person name="Rodrigue S."/>
            <person name="Chen F."/>
            <person name="Lapidus A."/>
            <person name="Ferriera S."/>
            <person name="Johnson J."/>
            <person name="Steglich C."/>
            <person name="Church G.M."/>
            <person name="Richardson P."/>
            <person name="Chisholm S.W."/>
        </authorList>
    </citation>
    <scope>NUCLEOTIDE SEQUENCE [LARGE SCALE GENOMIC DNA]</scope>
    <source>
        <strain evidence="2 3">MIT 9303</strain>
    </source>
</reference>
<dbReference type="AlphaFoldDB" id="A2C8V5"/>
<organism evidence="2 3">
    <name type="scientific">Prochlorococcus marinus (strain MIT 9303)</name>
    <dbReference type="NCBI Taxonomy" id="59922"/>
    <lineage>
        <taxon>Bacteria</taxon>
        <taxon>Bacillati</taxon>
        <taxon>Cyanobacteriota</taxon>
        <taxon>Cyanophyceae</taxon>
        <taxon>Synechococcales</taxon>
        <taxon>Prochlorococcaceae</taxon>
        <taxon>Prochlorococcus</taxon>
    </lineage>
</organism>
<evidence type="ECO:0000313" key="2">
    <source>
        <dbReference type="EMBL" id="ABM77915.1"/>
    </source>
</evidence>
<keyword evidence="1" id="KW-0472">Membrane</keyword>
<gene>
    <name evidence="2" type="ordered locus">P9303_11661</name>
</gene>
<name>A2C8V5_PROM3</name>
<evidence type="ECO:0000313" key="3">
    <source>
        <dbReference type="Proteomes" id="UP000002274"/>
    </source>
</evidence>
<dbReference type="Proteomes" id="UP000002274">
    <property type="component" value="Chromosome"/>
</dbReference>
<keyword evidence="1" id="KW-0812">Transmembrane</keyword>
<keyword evidence="1" id="KW-1133">Transmembrane helix</keyword>
<dbReference type="HOGENOM" id="CLU_211103_0_0_3"/>
<sequence length="56" mass="7108">MGHLHWSYLEVGLLVVFYWGLMIWWIRRAKRKQELAKPLTEKEFYKFLERIWARHF</sequence>
<dbReference type="KEGG" id="pmf:P9303_11661"/>
<dbReference type="STRING" id="59922.P9303_11661"/>
<accession>A2C8V5</accession>
<dbReference type="EMBL" id="CP000554">
    <property type="protein sequence ID" value="ABM77915.1"/>
    <property type="molecule type" value="Genomic_DNA"/>
</dbReference>
<evidence type="ECO:0000256" key="1">
    <source>
        <dbReference type="SAM" id="Phobius"/>
    </source>
</evidence>
<feature type="transmembrane region" description="Helical" evidence="1">
    <location>
        <begin position="6"/>
        <end position="26"/>
    </location>
</feature>
<protein>
    <submittedName>
        <fullName evidence="2">Uncharacterized protein</fullName>
    </submittedName>
</protein>
<proteinExistence type="predicted"/>